<evidence type="ECO:0000256" key="1">
    <source>
        <dbReference type="SAM" id="MobiDB-lite"/>
    </source>
</evidence>
<proteinExistence type="predicted"/>
<accession>A0A137PIQ4</accession>
<keyword evidence="3" id="KW-1185">Reference proteome</keyword>
<feature type="compositionally biased region" description="Acidic residues" evidence="1">
    <location>
        <begin position="71"/>
        <end position="94"/>
    </location>
</feature>
<name>A0A137PIQ4_CONC2</name>
<sequence>MKLITFTLLLIQSNHYQTHHTNIKGCRPGEFNYLDKAAYDPMNKTFMTKSKGIVFQEHLPIGTKVYKRGEEDEEDSGTEGEDGDAEEEEEDSDSDDKHKDKKHKKLTLIYSKSKHGEFYIIEKVKCK</sequence>
<dbReference type="EMBL" id="KQ964419">
    <property type="protein sequence ID" value="KXN74850.1"/>
    <property type="molecule type" value="Genomic_DNA"/>
</dbReference>
<gene>
    <name evidence="2" type="ORF">CONCODRAFT_1915</name>
</gene>
<organism evidence="2 3">
    <name type="scientific">Conidiobolus coronatus (strain ATCC 28846 / CBS 209.66 / NRRL 28638)</name>
    <name type="common">Delacroixia coronata</name>
    <dbReference type="NCBI Taxonomy" id="796925"/>
    <lineage>
        <taxon>Eukaryota</taxon>
        <taxon>Fungi</taxon>
        <taxon>Fungi incertae sedis</taxon>
        <taxon>Zoopagomycota</taxon>
        <taxon>Entomophthoromycotina</taxon>
        <taxon>Entomophthoromycetes</taxon>
        <taxon>Entomophthorales</taxon>
        <taxon>Ancylistaceae</taxon>
        <taxon>Conidiobolus</taxon>
    </lineage>
</organism>
<protein>
    <submittedName>
        <fullName evidence="2">Uncharacterized protein</fullName>
    </submittedName>
</protein>
<dbReference type="AlphaFoldDB" id="A0A137PIQ4"/>
<evidence type="ECO:0000313" key="2">
    <source>
        <dbReference type="EMBL" id="KXN74850.1"/>
    </source>
</evidence>
<dbReference type="Proteomes" id="UP000070444">
    <property type="component" value="Unassembled WGS sequence"/>
</dbReference>
<feature type="region of interest" description="Disordered" evidence="1">
    <location>
        <begin position="64"/>
        <end position="103"/>
    </location>
</feature>
<evidence type="ECO:0000313" key="3">
    <source>
        <dbReference type="Proteomes" id="UP000070444"/>
    </source>
</evidence>
<reference evidence="2 3" key="1">
    <citation type="journal article" date="2015" name="Genome Biol. Evol.">
        <title>Phylogenomic analyses indicate that early fungi evolved digesting cell walls of algal ancestors of land plants.</title>
        <authorList>
            <person name="Chang Y."/>
            <person name="Wang S."/>
            <person name="Sekimoto S."/>
            <person name="Aerts A.L."/>
            <person name="Choi C."/>
            <person name="Clum A."/>
            <person name="LaButti K.M."/>
            <person name="Lindquist E.A."/>
            <person name="Yee Ngan C."/>
            <person name="Ohm R.A."/>
            <person name="Salamov A.A."/>
            <person name="Grigoriev I.V."/>
            <person name="Spatafora J.W."/>
            <person name="Berbee M.L."/>
        </authorList>
    </citation>
    <scope>NUCLEOTIDE SEQUENCE [LARGE SCALE GENOMIC DNA]</scope>
    <source>
        <strain evidence="2 3">NRRL 28638</strain>
    </source>
</reference>